<dbReference type="STRING" id="3818.A0A445AKP4"/>
<keyword evidence="2" id="KW-0520">NAD</keyword>
<dbReference type="Proteomes" id="UP000289738">
    <property type="component" value="Chromosome B02"/>
</dbReference>
<dbReference type="AlphaFoldDB" id="A0A445AKP4"/>
<gene>
    <name evidence="3" type="ORF">Ahy_B02g061336</name>
</gene>
<sequence length="105" mass="12327">MLLCKVFKVLPTFTLAKIQELKNLEEEAKRNQSLKSLLLSSSSDFVISYYENKIAVFEFKSKMVGLYFSSSSYERCTDFTFDLEFYDKLRSDEESFEIVMIPLDE</sequence>
<evidence type="ECO:0000256" key="2">
    <source>
        <dbReference type="ARBA" id="ARBA00023027"/>
    </source>
</evidence>
<proteinExistence type="predicted"/>
<dbReference type="GO" id="GO:0016491">
    <property type="term" value="F:oxidoreductase activity"/>
    <property type="evidence" value="ECO:0007669"/>
    <property type="project" value="UniProtKB-KW"/>
</dbReference>
<evidence type="ECO:0000313" key="3">
    <source>
        <dbReference type="EMBL" id="RYR27011.1"/>
    </source>
</evidence>
<protein>
    <submittedName>
        <fullName evidence="3">Uncharacterized protein</fullName>
    </submittedName>
</protein>
<name>A0A445AKP4_ARAHY</name>
<evidence type="ECO:0000256" key="1">
    <source>
        <dbReference type="ARBA" id="ARBA00023002"/>
    </source>
</evidence>
<dbReference type="PANTHER" id="PTHR13871">
    <property type="entry name" value="THIOREDOXIN"/>
    <property type="match status" value="1"/>
</dbReference>
<dbReference type="EMBL" id="SDMP01000012">
    <property type="protein sequence ID" value="RYR27011.1"/>
    <property type="molecule type" value="Genomic_DNA"/>
</dbReference>
<dbReference type="PANTHER" id="PTHR13871:SF96">
    <property type="entry name" value="THIOREDOXIN DOMAIN-CONTAINING PROTEIN"/>
    <property type="match status" value="1"/>
</dbReference>
<dbReference type="InterPro" id="IPR052259">
    <property type="entry name" value="Nucleoredoxin-like"/>
</dbReference>
<comment type="caution">
    <text evidence="3">The sequence shown here is derived from an EMBL/GenBank/DDBJ whole genome shotgun (WGS) entry which is preliminary data.</text>
</comment>
<organism evidence="3 4">
    <name type="scientific">Arachis hypogaea</name>
    <name type="common">Peanut</name>
    <dbReference type="NCBI Taxonomy" id="3818"/>
    <lineage>
        <taxon>Eukaryota</taxon>
        <taxon>Viridiplantae</taxon>
        <taxon>Streptophyta</taxon>
        <taxon>Embryophyta</taxon>
        <taxon>Tracheophyta</taxon>
        <taxon>Spermatophyta</taxon>
        <taxon>Magnoliopsida</taxon>
        <taxon>eudicotyledons</taxon>
        <taxon>Gunneridae</taxon>
        <taxon>Pentapetalae</taxon>
        <taxon>rosids</taxon>
        <taxon>fabids</taxon>
        <taxon>Fabales</taxon>
        <taxon>Fabaceae</taxon>
        <taxon>Papilionoideae</taxon>
        <taxon>50 kb inversion clade</taxon>
        <taxon>dalbergioids sensu lato</taxon>
        <taxon>Dalbergieae</taxon>
        <taxon>Pterocarpus clade</taxon>
        <taxon>Arachis</taxon>
    </lineage>
</organism>
<reference evidence="3 4" key="1">
    <citation type="submission" date="2019-01" db="EMBL/GenBank/DDBJ databases">
        <title>Sequencing of cultivated peanut Arachis hypogaea provides insights into genome evolution and oil improvement.</title>
        <authorList>
            <person name="Chen X."/>
        </authorList>
    </citation>
    <scope>NUCLEOTIDE SEQUENCE [LARGE SCALE GENOMIC DNA]</scope>
    <source>
        <strain evidence="4">cv. Fuhuasheng</strain>
        <tissue evidence="3">Leaves</tissue>
    </source>
</reference>
<keyword evidence="1" id="KW-0560">Oxidoreductase</keyword>
<dbReference type="Gene3D" id="3.40.30.10">
    <property type="entry name" value="Glutaredoxin"/>
    <property type="match status" value="1"/>
</dbReference>
<keyword evidence="4" id="KW-1185">Reference proteome</keyword>
<accession>A0A445AKP4</accession>
<evidence type="ECO:0000313" key="4">
    <source>
        <dbReference type="Proteomes" id="UP000289738"/>
    </source>
</evidence>